<dbReference type="PANTHER" id="PTHR43134:SF3">
    <property type="entry name" value="FLAGELLAR BIOSYNTHESIS PROTEIN FLHF"/>
    <property type="match status" value="1"/>
</dbReference>
<evidence type="ECO:0000256" key="6">
    <source>
        <dbReference type="ARBA" id="ARBA00022741"/>
    </source>
</evidence>
<evidence type="ECO:0000256" key="10">
    <source>
        <dbReference type="ARBA" id="ARBA00023136"/>
    </source>
</evidence>
<comment type="function">
    <text evidence="12">Necessary for flagellar biosynthesis. May be involved in translocation of the flagellum.</text>
</comment>
<dbReference type="InterPro" id="IPR000897">
    <property type="entry name" value="SRP54_GTPase_dom"/>
</dbReference>
<evidence type="ECO:0000256" key="5">
    <source>
        <dbReference type="ARBA" id="ARBA00022475"/>
    </source>
</evidence>
<keyword evidence="4" id="KW-0813">Transport</keyword>
<feature type="domain" description="AAA+ ATPase" evidence="15">
    <location>
        <begin position="291"/>
        <end position="484"/>
    </location>
</feature>
<evidence type="ECO:0000256" key="3">
    <source>
        <dbReference type="ARBA" id="ARBA00014919"/>
    </source>
</evidence>
<keyword evidence="17" id="KW-0282">Flagellum</keyword>
<dbReference type="Pfam" id="PF00448">
    <property type="entry name" value="SRP54"/>
    <property type="match status" value="1"/>
</dbReference>
<dbReference type="OrthoDB" id="9778554at2"/>
<evidence type="ECO:0000256" key="8">
    <source>
        <dbReference type="ARBA" id="ARBA00022927"/>
    </source>
</evidence>
<keyword evidence="17" id="KW-0969">Cilium</keyword>
<evidence type="ECO:0000313" key="17">
    <source>
        <dbReference type="EMBL" id="EAW31401.1"/>
    </source>
</evidence>
<evidence type="ECO:0000256" key="1">
    <source>
        <dbReference type="ARBA" id="ARBA00004413"/>
    </source>
</evidence>
<dbReference type="NCBIfam" id="TIGR03499">
    <property type="entry name" value="FlhF"/>
    <property type="match status" value="1"/>
</dbReference>
<dbReference type="InterPro" id="IPR027417">
    <property type="entry name" value="P-loop_NTPase"/>
</dbReference>
<dbReference type="GO" id="GO:0005886">
    <property type="term" value="C:plasma membrane"/>
    <property type="evidence" value="ECO:0007669"/>
    <property type="project" value="UniProtKB-SubCell"/>
</dbReference>
<comment type="subcellular location">
    <subcellularLocation>
        <location evidence="1">Cell membrane</location>
        <topology evidence="1">Peripheral membrane protein</topology>
        <orientation evidence="1">Cytoplasmic side</orientation>
    </subcellularLocation>
</comment>
<keyword evidence="17" id="KW-0966">Cell projection</keyword>
<gene>
    <name evidence="17" type="ORF">GP2143_07624</name>
</gene>
<dbReference type="InterPro" id="IPR047040">
    <property type="entry name" value="FlhF__GTPase_dom"/>
</dbReference>
<dbReference type="Gene3D" id="3.40.50.300">
    <property type="entry name" value="P-loop containing nucleotide triphosphate hydrolases"/>
    <property type="match status" value="1"/>
</dbReference>
<dbReference type="GO" id="GO:0006614">
    <property type="term" value="P:SRP-dependent cotranslational protein targeting to membrane"/>
    <property type="evidence" value="ECO:0007669"/>
    <property type="project" value="UniProtKB-UniRule"/>
</dbReference>
<organism evidence="17 18">
    <name type="scientific">marine gamma proteobacterium HTCC2143</name>
    <dbReference type="NCBI Taxonomy" id="247633"/>
    <lineage>
        <taxon>Bacteria</taxon>
        <taxon>Pseudomonadati</taxon>
        <taxon>Pseudomonadota</taxon>
        <taxon>Gammaproteobacteria</taxon>
        <taxon>Cellvibrionales</taxon>
        <taxon>Spongiibacteraceae</taxon>
        <taxon>BD1-7 clade</taxon>
    </lineage>
</organism>
<accession>A0YC82</accession>
<evidence type="ECO:0000256" key="9">
    <source>
        <dbReference type="ARBA" id="ARBA00023134"/>
    </source>
</evidence>
<keyword evidence="18" id="KW-1185">Reference proteome</keyword>
<dbReference type="GO" id="GO:0044781">
    <property type="term" value="P:bacterial-type flagellum organization"/>
    <property type="evidence" value="ECO:0007669"/>
    <property type="project" value="UniProtKB-UniRule"/>
</dbReference>
<keyword evidence="5" id="KW-1003">Cell membrane</keyword>
<dbReference type="AlphaFoldDB" id="A0YC82"/>
<evidence type="ECO:0000259" key="16">
    <source>
        <dbReference type="SMART" id="SM00962"/>
    </source>
</evidence>
<dbReference type="FunFam" id="3.40.50.300:FF:000695">
    <property type="entry name" value="Flagellar biosynthesis regulator FlhF"/>
    <property type="match status" value="1"/>
</dbReference>
<keyword evidence="8" id="KW-0653">Protein transport</keyword>
<evidence type="ECO:0000256" key="12">
    <source>
        <dbReference type="ARBA" id="ARBA00025337"/>
    </source>
</evidence>
<dbReference type="InterPro" id="IPR003593">
    <property type="entry name" value="AAA+_ATPase"/>
</dbReference>
<dbReference type="GO" id="GO:0005047">
    <property type="term" value="F:signal recognition particle binding"/>
    <property type="evidence" value="ECO:0007669"/>
    <property type="project" value="TreeGrafter"/>
</dbReference>
<evidence type="ECO:0000259" key="15">
    <source>
        <dbReference type="SMART" id="SM00382"/>
    </source>
</evidence>
<name>A0YC82_9GAMM</name>
<dbReference type="PANTHER" id="PTHR43134">
    <property type="entry name" value="SIGNAL RECOGNITION PARTICLE RECEPTOR SUBUNIT ALPHA"/>
    <property type="match status" value="1"/>
</dbReference>
<feature type="compositionally biased region" description="Basic and acidic residues" evidence="14">
    <location>
        <begin position="117"/>
        <end position="131"/>
    </location>
</feature>
<keyword evidence="7" id="KW-1005">Bacterial flagellum biogenesis</keyword>
<keyword evidence="9" id="KW-0342">GTP-binding</keyword>
<dbReference type="STRING" id="247633.GP2143_07624"/>
<evidence type="ECO:0000256" key="2">
    <source>
        <dbReference type="ARBA" id="ARBA00008531"/>
    </source>
</evidence>
<evidence type="ECO:0000256" key="7">
    <source>
        <dbReference type="ARBA" id="ARBA00022795"/>
    </source>
</evidence>
<comment type="caution">
    <text evidence="17">The sequence shown here is derived from an EMBL/GenBank/DDBJ whole genome shotgun (WGS) entry which is preliminary data.</text>
</comment>
<evidence type="ECO:0000256" key="11">
    <source>
        <dbReference type="ARBA" id="ARBA00023225"/>
    </source>
</evidence>
<evidence type="ECO:0000313" key="18">
    <source>
        <dbReference type="Proteomes" id="UP000004931"/>
    </source>
</evidence>
<keyword evidence="11" id="KW-1006">Bacterial flagellum protein export</keyword>
<comment type="similarity">
    <text evidence="2">Belongs to the GTP-binding SRP family.</text>
</comment>
<proteinExistence type="inferred from homology"/>
<evidence type="ECO:0000256" key="13">
    <source>
        <dbReference type="NCBIfam" id="TIGR03499"/>
    </source>
</evidence>
<feature type="domain" description="SRP54-type proteins GTP-binding" evidence="16">
    <location>
        <begin position="292"/>
        <end position="484"/>
    </location>
</feature>
<dbReference type="SUPFAM" id="SSF52540">
    <property type="entry name" value="P-loop containing nucleoside triphosphate hydrolases"/>
    <property type="match status" value="1"/>
</dbReference>
<keyword evidence="6" id="KW-0547">Nucleotide-binding</keyword>
<keyword evidence="10" id="KW-0472">Membrane</keyword>
<protein>
    <recommendedName>
        <fullName evidence="3 13">Flagellar biosynthesis protein FlhF</fullName>
    </recommendedName>
</protein>
<reference evidence="17 18" key="1">
    <citation type="journal article" date="2010" name="J. Bacteriol.">
        <title>Genome sequence of the oligotrophic marine Gammaproteobacterium HTCC2143, isolated from the Oregon Coast.</title>
        <authorList>
            <person name="Oh H.M."/>
            <person name="Kang I."/>
            <person name="Ferriera S."/>
            <person name="Giovannoni S.J."/>
            <person name="Cho J.C."/>
        </authorList>
    </citation>
    <scope>NUCLEOTIDE SEQUENCE [LARGE SCALE GENOMIC DNA]</scope>
    <source>
        <strain evidence="17 18">HTCC2143</strain>
    </source>
</reference>
<sequence length="515" mass="56126">MQVKRFVAANMRLALKMVREEMGPDAVILSNKRSGEGVELLIALDSVPQFADNEMSRQSATPTAQQVAYTDNPFRSSNTDSLAAETTVAASHLELEVERMQREAKQRARSLASVLSEKSKGQREAGMDTDKLSTSSIEASLPDDVVHFTPTQVPLNKRAAVPSVEIAEESIASEEKPSEPIVNEAQYVAAAGRNEEELSQMRFELQSMRDLLERQFSSMAWGQFSQSKPHQASLWKRLKRMGIGATIASELLDCGDVDPTKSSRGSIDIWQTVMTDLTARLPIVGSDMVGSGGVFAFVGPTGAGKTTTIGKLATRYVLENGAENVALVTTDTMRIAAHEQLRTFGRILKVPVCIVDKNNSLDRVLHSLRHKSLVLIDTAGLNRQDPKLQSQLSSLNELGDRVQSILVIPTTSQPDVVRSAYHTYKTDNMNLCVLTKLDETMSLGGALTVIIDKSLSVAYSTDGQAIPGDIAIAKADQLVRNAIDLARHSRADDESMADELATLTSRRSHDQSMTA</sequence>
<dbReference type="GO" id="GO:0005525">
    <property type="term" value="F:GTP binding"/>
    <property type="evidence" value="ECO:0007669"/>
    <property type="project" value="UniProtKB-UniRule"/>
</dbReference>
<dbReference type="SMART" id="SM00382">
    <property type="entry name" value="AAA"/>
    <property type="match status" value="1"/>
</dbReference>
<dbReference type="SMART" id="SM00962">
    <property type="entry name" value="SRP54"/>
    <property type="match status" value="1"/>
</dbReference>
<dbReference type="GO" id="GO:0003924">
    <property type="term" value="F:GTPase activity"/>
    <property type="evidence" value="ECO:0007669"/>
    <property type="project" value="UniProtKB-UniRule"/>
</dbReference>
<feature type="region of interest" description="Disordered" evidence="14">
    <location>
        <begin position="108"/>
        <end position="131"/>
    </location>
</feature>
<dbReference type="Proteomes" id="UP000004931">
    <property type="component" value="Unassembled WGS sequence"/>
</dbReference>
<evidence type="ECO:0000256" key="4">
    <source>
        <dbReference type="ARBA" id="ARBA00022448"/>
    </source>
</evidence>
<dbReference type="InterPro" id="IPR020006">
    <property type="entry name" value="FlhF"/>
</dbReference>
<dbReference type="eggNOG" id="COG1419">
    <property type="taxonomic scope" value="Bacteria"/>
</dbReference>
<dbReference type="GO" id="GO:0015031">
    <property type="term" value="P:protein transport"/>
    <property type="evidence" value="ECO:0007669"/>
    <property type="project" value="UniProtKB-KW"/>
</dbReference>
<dbReference type="EMBL" id="AAVT01000003">
    <property type="protein sequence ID" value="EAW31401.1"/>
    <property type="molecule type" value="Genomic_DNA"/>
</dbReference>
<dbReference type="CDD" id="cd17873">
    <property type="entry name" value="FlhF"/>
    <property type="match status" value="1"/>
</dbReference>
<evidence type="ECO:0000256" key="14">
    <source>
        <dbReference type="SAM" id="MobiDB-lite"/>
    </source>
</evidence>